<gene>
    <name evidence="1" type="ORF">BN946_scf185014.g135</name>
</gene>
<comment type="caution">
    <text evidence="1">The sequence shown here is derived from an EMBL/GenBank/DDBJ whole genome shotgun (WGS) entry which is preliminary data.</text>
</comment>
<evidence type="ECO:0000313" key="2">
    <source>
        <dbReference type="Proteomes" id="UP000029665"/>
    </source>
</evidence>
<accession>A0A060SGY9</accession>
<dbReference type="EMBL" id="CCBP010000122">
    <property type="protein sequence ID" value="CDO73665.1"/>
    <property type="molecule type" value="Genomic_DNA"/>
</dbReference>
<protein>
    <submittedName>
        <fullName evidence="1">Uncharacterized protein</fullName>
    </submittedName>
</protein>
<keyword evidence="2" id="KW-1185">Reference proteome</keyword>
<name>A0A060SGY9_PYCCI</name>
<dbReference type="STRING" id="5643.A0A060SGY9"/>
<evidence type="ECO:0000313" key="1">
    <source>
        <dbReference type="EMBL" id="CDO73665.1"/>
    </source>
</evidence>
<dbReference type="Proteomes" id="UP000029665">
    <property type="component" value="Unassembled WGS sequence"/>
</dbReference>
<proteinExistence type="predicted"/>
<organism evidence="1 2">
    <name type="scientific">Pycnoporus cinnabarinus</name>
    <name type="common">Cinnabar-red polypore</name>
    <name type="synonym">Trametes cinnabarina</name>
    <dbReference type="NCBI Taxonomy" id="5643"/>
    <lineage>
        <taxon>Eukaryota</taxon>
        <taxon>Fungi</taxon>
        <taxon>Dikarya</taxon>
        <taxon>Basidiomycota</taxon>
        <taxon>Agaricomycotina</taxon>
        <taxon>Agaricomycetes</taxon>
        <taxon>Polyporales</taxon>
        <taxon>Polyporaceae</taxon>
        <taxon>Trametes</taxon>
    </lineage>
</organism>
<dbReference type="AlphaFoldDB" id="A0A060SGY9"/>
<reference evidence="1" key="1">
    <citation type="submission" date="2014-01" db="EMBL/GenBank/DDBJ databases">
        <title>The genome of the white-rot fungus Pycnoporus cinnabarinus: a basidiomycete model with a versatile arsenal for lignocellulosic biomass breakdown.</title>
        <authorList>
            <person name="Levasseur A."/>
            <person name="Lomascolo A."/>
            <person name="Ruiz-Duenas F.J."/>
            <person name="Uzan E."/>
            <person name="Piumi F."/>
            <person name="Kues U."/>
            <person name="Ram A.F.J."/>
            <person name="Murat C."/>
            <person name="Haon M."/>
            <person name="Benoit I."/>
            <person name="Arfi Y."/>
            <person name="Chevret D."/>
            <person name="Drula E."/>
            <person name="Kwon M.J."/>
            <person name="Gouret P."/>
            <person name="Lesage-Meessen L."/>
            <person name="Lombard V."/>
            <person name="Mariette J."/>
            <person name="Noirot C."/>
            <person name="Park J."/>
            <person name="Patyshakuliyeva A."/>
            <person name="Wieneger R.A.B."/>
            <person name="Wosten H.A.B."/>
            <person name="Martin F."/>
            <person name="Coutinho P.M."/>
            <person name="de Vries R."/>
            <person name="Martinez A.T."/>
            <person name="Klopp C."/>
            <person name="Pontarotti P."/>
            <person name="Henrissat B."/>
            <person name="Record E."/>
        </authorList>
    </citation>
    <scope>NUCLEOTIDE SEQUENCE [LARGE SCALE GENOMIC DNA]</scope>
    <source>
        <strain evidence="1">BRFM137</strain>
    </source>
</reference>
<dbReference type="HOGENOM" id="CLU_1185545_0_0_1"/>
<dbReference type="OrthoDB" id="3270220at2759"/>
<sequence length="234" mass="25893">MCGQIPPETIRPYVRHLTFIGDFASPGDLYALGYWNGQVSYLPGEEPPAFVTAGAIHSDDRPFGSELMIFPSIRSVQFSSWGGVPWYALQKCMECPRIDSIAIVDSPWTCVSPPPASSQVPTASSVSNLSYEVSPWRGVEGTIRRWDMQAAHELESSYLQKLIPGIANRAESLTLPMETAPFALMATFEWPRLRALSLASTQLQPTQLIQLINVIEFDYYKTGLEETGATIYGP</sequence>